<evidence type="ECO:0000313" key="2">
    <source>
        <dbReference type="Proteomes" id="UP000198577"/>
    </source>
</evidence>
<dbReference type="STRING" id="937334.SAMN05444406_1644"/>
<dbReference type="Pfam" id="PF05717">
    <property type="entry name" value="TnpB_IS66"/>
    <property type="match status" value="1"/>
</dbReference>
<reference evidence="1 2" key="1">
    <citation type="submission" date="2016-10" db="EMBL/GenBank/DDBJ databases">
        <authorList>
            <person name="de Groot N.N."/>
        </authorList>
    </citation>
    <scope>NUCLEOTIDE SEQUENCE [LARGE SCALE GENOMIC DNA]</scope>
    <source>
        <strain evidence="1 2">DSM 20678</strain>
    </source>
</reference>
<dbReference type="Proteomes" id="UP000198577">
    <property type="component" value="Unassembled WGS sequence"/>
</dbReference>
<proteinExistence type="predicted"/>
<dbReference type="AlphaFoldDB" id="A0A1I5YTE4"/>
<name>A0A1I5YTE4_9FIRM</name>
<dbReference type="EMBL" id="FOXR01000064">
    <property type="protein sequence ID" value="SFQ47489.1"/>
    <property type="molecule type" value="Genomic_DNA"/>
</dbReference>
<dbReference type="OrthoDB" id="4956084at2"/>
<sequence length="127" mass="14869">MRKSIDSLAAIVQQNFELDPFSSALFVFCNKSRDKIKILQWDHNGFWLYYKRLEKGIFDWPKEGTGTAEISIRELRWLLDGILLEQKSAHKKVIVNNGNIKFDFSVKTPSLANENFVNTNIRIRYMV</sequence>
<dbReference type="InterPro" id="IPR008878">
    <property type="entry name" value="Transposase_IS66_Orf2"/>
</dbReference>
<accession>A0A1I5YTE4</accession>
<organism evidence="1 2">
    <name type="scientific">Caldicoprobacter faecalis</name>
    <dbReference type="NCBI Taxonomy" id="937334"/>
    <lineage>
        <taxon>Bacteria</taxon>
        <taxon>Bacillati</taxon>
        <taxon>Bacillota</taxon>
        <taxon>Clostridia</taxon>
        <taxon>Caldicoprobacterales</taxon>
        <taxon>Caldicoprobacteraceae</taxon>
        <taxon>Caldicoprobacter</taxon>
    </lineage>
</organism>
<dbReference type="NCBIfam" id="NF033819">
    <property type="entry name" value="IS66_TnpB"/>
    <property type="match status" value="1"/>
</dbReference>
<evidence type="ECO:0000313" key="1">
    <source>
        <dbReference type="EMBL" id="SFQ47489.1"/>
    </source>
</evidence>
<dbReference type="PANTHER" id="PTHR36455:SF1">
    <property type="entry name" value="BLR8292 PROTEIN"/>
    <property type="match status" value="1"/>
</dbReference>
<gene>
    <name evidence="1" type="ORF">SAMN05444406_1644</name>
</gene>
<protein>
    <submittedName>
        <fullName evidence="1">IS66 Orf2 like protein</fullName>
    </submittedName>
</protein>
<keyword evidence="2" id="KW-1185">Reference proteome</keyword>
<dbReference type="PANTHER" id="PTHR36455">
    <property type="match status" value="1"/>
</dbReference>